<organism evidence="4">
    <name type="scientific">Chromera velia CCMP2878</name>
    <dbReference type="NCBI Taxonomy" id="1169474"/>
    <lineage>
        <taxon>Eukaryota</taxon>
        <taxon>Sar</taxon>
        <taxon>Alveolata</taxon>
        <taxon>Colpodellida</taxon>
        <taxon>Chromeraceae</taxon>
        <taxon>Chromera</taxon>
    </lineage>
</organism>
<dbReference type="Pfam" id="PF01553">
    <property type="entry name" value="Acyltransferase"/>
    <property type="match status" value="2"/>
</dbReference>
<evidence type="ECO:0000313" key="4">
    <source>
        <dbReference type="EMBL" id="CEM22927.1"/>
    </source>
</evidence>
<feature type="transmembrane region" description="Helical" evidence="1">
    <location>
        <begin position="429"/>
        <end position="448"/>
    </location>
</feature>
<evidence type="ECO:0000256" key="2">
    <source>
        <dbReference type="SAM" id="SignalP"/>
    </source>
</evidence>
<dbReference type="InterPro" id="IPR052744">
    <property type="entry name" value="GPAT/DAPAT"/>
</dbReference>
<protein>
    <recommendedName>
        <fullName evidence="3">Phospholipid/glycerol acyltransferase domain-containing protein</fullName>
    </recommendedName>
</protein>
<dbReference type="AlphaFoldDB" id="A0A0G4G3P1"/>
<evidence type="ECO:0000256" key="1">
    <source>
        <dbReference type="SAM" id="Phobius"/>
    </source>
</evidence>
<gene>
    <name evidence="4" type="ORF">Cvel_20129</name>
</gene>
<dbReference type="GO" id="GO:0016287">
    <property type="term" value="F:glycerone-phosphate O-acyltransferase activity"/>
    <property type="evidence" value="ECO:0007669"/>
    <property type="project" value="TreeGrafter"/>
</dbReference>
<keyword evidence="1" id="KW-1133">Transmembrane helix</keyword>
<dbReference type="GO" id="GO:0008654">
    <property type="term" value="P:phospholipid biosynthetic process"/>
    <property type="evidence" value="ECO:0007669"/>
    <property type="project" value="TreeGrafter"/>
</dbReference>
<feature type="signal peptide" evidence="2">
    <location>
        <begin position="1"/>
        <end position="22"/>
    </location>
</feature>
<keyword evidence="1" id="KW-0472">Membrane</keyword>
<keyword evidence="1" id="KW-0812">Transmembrane</keyword>
<dbReference type="InterPro" id="IPR002123">
    <property type="entry name" value="Plipid/glycerol_acylTrfase"/>
</dbReference>
<dbReference type="PANTHER" id="PTHR31605">
    <property type="entry name" value="GLYCEROL-3-PHOSPHATE O-ACYLTRANSFERASE 1"/>
    <property type="match status" value="1"/>
</dbReference>
<dbReference type="CDD" id="cd07992">
    <property type="entry name" value="LPLAT_AAK14816-like"/>
    <property type="match status" value="1"/>
</dbReference>
<proteinExistence type="predicted"/>
<evidence type="ECO:0000259" key="3">
    <source>
        <dbReference type="SMART" id="SM00563"/>
    </source>
</evidence>
<dbReference type="SMART" id="SM00563">
    <property type="entry name" value="PlsC"/>
    <property type="match status" value="1"/>
</dbReference>
<reference evidence="4" key="1">
    <citation type="submission" date="2014-11" db="EMBL/GenBank/DDBJ databases">
        <authorList>
            <person name="Otto D Thomas"/>
            <person name="Naeem Raeece"/>
        </authorList>
    </citation>
    <scope>NUCLEOTIDE SEQUENCE</scope>
</reference>
<dbReference type="EMBL" id="CDMZ01000866">
    <property type="protein sequence ID" value="CEM22927.1"/>
    <property type="molecule type" value="Genomic_DNA"/>
</dbReference>
<dbReference type="PhylomeDB" id="A0A0G4G3P1"/>
<dbReference type="PANTHER" id="PTHR31605:SF0">
    <property type="entry name" value="GLYCEROL-3-PHOSPHATE O-ACYLTRANSFERASE 1"/>
    <property type="match status" value="1"/>
</dbReference>
<feature type="transmembrane region" description="Helical" evidence="1">
    <location>
        <begin position="380"/>
        <end position="408"/>
    </location>
</feature>
<feature type="domain" description="Phospholipid/glycerol acyltransferase" evidence="3">
    <location>
        <begin position="34"/>
        <end position="233"/>
    </location>
</feature>
<feature type="transmembrane region" description="Helical" evidence="1">
    <location>
        <begin position="460"/>
        <end position="480"/>
    </location>
</feature>
<feature type="chain" id="PRO_5005189936" description="Phospholipid/glycerol acyltransferase domain-containing protein" evidence="2">
    <location>
        <begin position="23"/>
        <end position="592"/>
    </location>
</feature>
<dbReference type="SUPFAM" id="SSF69593">
    <property type="entry name" value="Glycerol-3-phosphate (1)-acyltransferase"/>
    <property type="match status" value="2"/>
</dbReference>
<name>A0A0G4G3P1_9ALVE</name>
<accession>A0A0G4G3P1</accession>
<keyword evidence="2" id="KW-0732">Signal</keyword>
<sequence length="592" mass="66750">MYSFVKGLLWFLMKMFFREVEVVGLERVPLSGPVIFVGNHSNQFVDAMMLVVNIPRQICFLIAAKSMNRVVIGDLARAMGCVAVSRPQDMAAKGKGKVTWEKGSRSIQGKAGGDFNSQIKPGDKIACEGVEGAMTVLEVKSATELLLKDPPAKGCPEGGASFKVLPKVDQAEVYDAVTDHLCDGGAIGIFPEGGSHDQTKLLPLKPGVAIMAFNAMLEGAEGVTIVPIGLNYFQAHRFRSQAMIEIGMPFEIPPELPERYQQAEGKEKFGPVNEFLAHVEKRMNEVIVTAANFQEQQMIRLCVTLYPPERMRLRPNLVFQLAQKFAKLFSLYKSTAELLVLGDRLEAYRDRLRTYRIDDHQVWRLQLSFPAAVWKLGSNFWSLVFSLALGLPMLPLWGPIWLVCLWAAERHRLKALRESKVKVKATDVMASYKIIVAVVLVPLVNILYGSVVGVFFFDDWYERLLCVAAAVCFLPTLYYLSLRRIEAVIPLLRSIRIGFGAILRHINEWRQEERDIAHMRNEMQLLLRKVVKDLGSRAESGEGFMEELYALIPRMVIEQDSRRLEGKREFSNITPARLGARMVMSERQEEIL</sequence>
<dbReference type="VEuPathDB" id="CryptoDB:Cvel_20129"/>
<dbReference type="GO" id="GO:0004366">
    <property type="term" value="F:glycerol-3-phosphate O-acyltransferase activity"/>
    <property type="evidence" value="ECO:0007669"/>
    <property type="project" value="TreeGrafter"/>
</dbReference>